<keyword evidence="3" id="KW-1185">Reference proteome</keyword>
<feature type="compositionally biased region" description="Basic and acidic residues" evidence="1">
    <location>
        <begin position="1"/>
        <end position="10"/>
    </location>
</feature>
<gene>
    <name evidence="2" type="ORF">E2C01_073558</name>
</gene>
<dbReference type="Proteomes" id="UP000324222">
    <property type="component" value="Unassembled WGS sequence"/>
</dbReference>
<sequence>MVEVKVRRVSECVPQSDSQPALDDRTENDLPSQRRRVFTIAPRSRVSTVLEAERQDFYIANCRNTLENPTNHLCGPYK</sequence>
<name>A0A5B7IAW8_PORTR</name>
<dbReference type="EMBL" id="VSRR010050088">
    <property type="protein sequence ID" value="MPC79046.1"/>
    <property type="molecule type" value="Genomic_DNA"/>
</dbReference>
<evidence type="ECO:0000313" key="2">
    <source>
        <dbReference type="EMBL" id="MPC79046.1"/>
    </source>
</evidence>
<proteinExistence type="predicted"/>
<feature type="region of interest" description="Disordered" evidence="1">
    <location>
        <begin position="1"/>
        <end position="30"/>
    </location>
</feature>
<protein>
    <submittedName>
        <fullName evidence="2">Uncharacterized protein</fullName>
    </submittedName>
</protein>
<reference evidence="2 3" key="1">
    <citation type="submission" date="2019-05" db="EMBL/GenBank/DDBJ databases">
        <title>Another draft genome of Portunus trituberculatus and its Hox gene families provides insights of decapod evolution.</title>
        <authorList>
            <person name="Jeong J.-H."/>
            <person name="Song I."/>
            <person name="Kim S."/>
            <person name="Choi T."/>
            <person name="Kim D."/>
            <person name="Ryu S."/>
            <person name="Kim W."/>
        </authorList>
    </citation>
    <scope>NUCLEOTIDE SEQUENCE [LARGE SCALE GENOMIC DNA]</scope>
    <source>
        <tissue evidence="2">Muscle</tissue>
    </source>
</reference>
<evidence type="ECO:0000313" key="3">
    <source>
        <dbReference type="Proteomes" id="UP000324222"/>
    </source>
</evidence>
<dbReference type="AlphaFoldDB" id="A0A5B7IAW8"/>
<evidence type="ECO:0000256" key="1">
    <source>
        <dbReference type="SAM" id="MobiDB-lite"/>
    </source>
</evidence>
<accession>A0A5B7IAW8</accession>
<comment type="caution">
    <text evidence="2">The sequence shown here is derived from an EMBL/GenBank/DDBJ whole genome shotgun (WGS) entry which is preliminary data.</text>
</comment>
<organism evidence="2 3">
    <name type="scientific">Portunus trituberculatus</name>
    <name type="common">Swimming crab</name>
    <name type="synonym">Neptunus trituberculatus</name>
    <dbReference type="NCBI Taxonomy" id="210409"/>
    <lineage>
        <taxon>Eukaryota</taxon>
        <taxon>Metazoa</taxon>
        <taxon>Ecdysozoa</taxon>
        <taxon>Arthropoda</taxon>
        <taxon>Crustacea</taxon>
        <taxon>Multicrustacea</taxon>
        <taxon>Malacostraca</taxon>
        <taxon>Eumalacostraca</taxon>
        <taxon>Eucarida</taxon>
        <taxon>Decapoda</taxon>
        <taxon>Pleocyemata</taxon>
        <taxon>Brachyura</taxon>
        <taxon>Eubrachyura</taxon>
        <taxon>Portunoidea</taxon>
        <taxon>Portunidae</taxon>
        <taxon>Portuninae</taxon>
        <taxon>Portunus</taxon>
    </lineage>
</organism>